<evidence type="ECO:0000313" key="5">
    <source>
        <dbReference type="EMBL" id="SDK62439.1"/>
    </source>
</evidence>
<evidence type="ECO:0000259" key="4">
    <source>
        <dbReference type="PROSITE" id="PS50949"/>
    </source>
</evidence>
<dbReference type="SUPFAM" id="SSF46785">
    <property type="entry name" value="Winged helix' DNA-binding domain"/>
    <property type="match status" value="1"/>
</dbReference>
<feature type="domain" description="HTH gntR-type" evidence="4">
    <location>
        <begin position="5"/>
        <end position="72"/>
    </location>
</feature>
<dbReference type="STRING" id="426701.SAMN04488098_104413"/>
<dbReference type="InterPro" id="IPR036390">
    <property type="entry name" value="WH_DNA-bd_sf"/>
</dbReference>
<name>A0A1G9DEZ8_9LACT</name>
<reference evidence="6" key="1">
    <citation type="submission" date="2016-10" db="EMBL/GenBank/DDBJ databases">
        <authorList>
            <person name="Varghese N."/>
            <person name="Submissions S."/>
        </authorList>
    </citation>
    <scope>NUCLEOTIDE SEQUENCE [LARGE SCALE GENOMIC DNA]</scope>
    <source>
        <strain evidence="6">DSM 19181</strain>
    </source>
</reference>
<evidence type="ECO:0000313" key="6">
    <source>
        <dbReference type="Proteomes" id="UP000199433"/>
    </source>
</evidence>
<accession>A0A1G9DEZ8</accession>
<dbReference type="Pfam" id="PF00392">
    <property type="entry name" value="GntR"/>
    <property type="match status" value="1"/>
</dbReference>
<evidence type="ECO:0000256" key="1">
    <source>
        <dbReference type="ARBA" id="ARBA00023015"/>
    </source>
</evidence>
<dbReference type="OrthoDB" id="368257at2"/>
<dbReference type="PANTHER" id="PTHR43537">
    <property type="entry name" value="TRANSCRIPTIONAL REGULATOR, GNTR FAMILY"/>
    <property type="match status" value="1"/>
</dbReference>
<dbReference type="SMART" id="SM00345">
    <property type="entry name" value="HTH_GNTR"/>
    <property type="match status" value="1"/>
</dbReference>
<keyword evidence="6" id="KW-1185">Reference proteome</keyword>
<dbReference type="AlphaFoldDB" id="A0A1G9DEZ8"/>
<dbReference type="EMBL" id="FNFK01000044">
    <property type="protein sequence ID" value="SDK62439.1"/>
    <property type="molecule type" value="Genomic_DNA"/>
</dbReference>
<keyword evidence="1" id="KW-0805">Transcription regulation</keyword>
<dbReference type="PROSITE" id="PS50949">
    <property type="entry name" value="HTH_GNTR"/>
    <property type="match status" value="1"/>
</dbReference>
<organism evidence="5 6">
    <name type="scientific">Alkalibacterium thalassium</name>
    <dbReference type="NCBI Taxonomy" id="426701"/>
    <lineage>
        <taxon>Bacteria</taxon>
        <taxon>Bacillati</taxon>
        <taxon>Bacillota</taxon>
        <taxon>Bacilli</taxon>
        <taxon>Lactobacillales</taxon>
        <taxon>Carnobacteriaceae</taxon>
        <taxon>Alkalibacterium</taxon>
    </lineage>
</organism>
<dbReference type="Proteomes" id="UP000199433">
    <property type="component" value="Unassembled WGS sequence"/>
</dbReference>
<evidence type="ECO:0000256" key="2">
    <source>
        <dbReference type="ARBA" id="ARBA00023125"/>
    </source>
</evidence>
<keyword evidence="2 5" id="KW-0238">DNA-binding</keyword>
<evidence type="ECO:0000256" key="3">
    <source>
        <dbReference type="ARBA" id="ARBA00023163"/>
    </source>
</evidence>
<dbReference type="InterPro" id="IPR036388">
    <property type="entry name" value="WH-like_DNA-bd_sf"/>
</dbReference>
<dbReference type="Gene3D" id="1.10.10.10">
    <property type="entry name" value="Winged helix-like DNA-binding domain superfamily/Winged helix DNA-binding domain"/>
    <property type="match status" value="1"/>
</dbReference>
<keyword evidence="3" id="KW-0804">Transcription</keyword>
<dbReference type="InterPro" id="IPR000524">
    <property type="entry name" value="Tscrpt_reg_HTH_GntR"/>
</dbReference>
<protein>
    <submittedName>
        <fullName evidence="5">DNA-binding transcriptional regulator, GntR family</fullName>
    </submittedName>
</protein>
<dbReference type="GO" id="GO:0003700">
    <property type="term" value="F:DNA-binding transcription factor activity"/>
    <property type="evidence" value="ECO:0007669"/>
    <property type="project" value="InterPro"/>
</dbReference>
<proteinExistence type="predicted"/>
<sequence length="215" mass="25424">MARRRKVEEKAYDFIKNQITTSQWLEGRQIKELEIADVLEISRTPIRNAFLRLEEEGFVSILPNKGVFVAQTAIDLKGLKDRLYYLETLFQHVLYSMERAEIDLSRVSFSTLTEKMRKTIQLKSEEFEQLENLFWKAVLEHHDNIYMNQSILHTFYSIYGVEGHARNILNQSRQVKLSHYQNISDLLGENNYVYARREVRILLNQLLINLIQGID</sequence>
<gene>
    <name evidence="5" type="ORF">SAMN04488098_104413</name>
</gene>
<dbReference type="RefSeq" id="WP_091268110.1">
    <property type="nucleotide sequence ID" value="NZ_FNFK01000044.1"/>
</dbReference>
<dbReference type="PANTHER" id="PTHR43537:SF5">
    <property type="entry name" value="UXU OPERON TRANSCRIPTIONAL REGULATOR"/>
    <property type="match status" value="1"/>
</dbReference>
<dbReference type="GO" id="GO:0003677">
    <property type="term" value="F:DNA binding"/>
    <property type="evidence" value="ECO:0007669"/>
    <property type="project" value="UniProtKB-KW"/>
</dbReference>